<name>A0AAV8YPB8_9CUCU</name>
<proteinExistence type="predicted"/>
<sequence>MYMIDDIKPRVGALKYLVESQIVFCSSTWQGDAQLVVSCKVSIPVNHNREGITTDSLPMLVFILTTLLSHVTQTPVMDEAIDRSGRSVVNFLIGALKPNSASGSHLVASKLLDITNEKTVIEFVTECFHCLWPNQNNSKKVLLMLTGEAAYMRKAGDMLTKTLPNMIHFTCAAHGLNQIAETIRNSFPLVNDLIENVHKIFVKAPTRIDMFREALPHVPLPPEPVVTRWDTWLEAVAYYDKHFAELKCVIFRFDPNESNAMHTVLNLLQLQSIRDEVRYINSNYSILITAIKKLGTYGLSLQEQFMVLDAVKQKINSYNSHDASTLDVKRECEFLKPINAQ</sequence>
<feature type="domain" description="DUF659" evidence="1">
    <location>
        <begin position="76"/>
        <end position="200"/>
    </location>
</feature>
<organism evidence="2 3">
    <name type="scientific">Aromia moschata</name>
    <dbReference type="NCBI Taxonomy" id="1265417"/>
    <lineage>
        <taxon>Eukaryota</taxon>
        <taxon>Metazoa</taxon>
        <taxon>Ecdysozoa</taxon>
        <taxon>Arthropoda</taxon>
        <taxon>Hexapoda</taxon>
        <taxon>Insecta</taxon>
        <taxon>Pterygota</taxon>
        <taxon>Neoptera</taxon>
        <taxon>Endopterygota</taxon>
        <taxon>Coleoptera</taxon>
        <taxon>Polyphaga</taxon>
        <taxon>Cucujiformia</taxon>
        <taxon>Chrysomeloidea</taxon>
        <taxon>Cerambycidae</taxon>
        <taxon>Cerambycinae</taxon>
        <taxon>Callichromatini</taxon>
        <taxon>Aromia</taxon>
    </lineage>
</organism>
<dbReference type="InterPro" id="IPR007021">
    <property type="entry name" value="DUF659"/>
</dbReference>
<evidence type="ECO:0000259" key="1">
    <source>
        <dbReference type="Pfam" id="PF04937"/>
    </source>
</evidence>
<dbReference type="EMBL" id="JAPWTK010000058">
    <property type="protein sequence ID" value="KAJ8953270.1"/>
    <property type="molecule type" value="Genomic_DNA"/>
</dbReference>
<reference evidence="2" key="1">
    <citation type="journal article" date="2023" name="Insect Mol. Biol.">
        <title>Genome sequencing provides insights into the evolution of gene families encoding plant cell wall-degrading enzymes in longhorned beetles.</title>
        <authorList>
            <person name="Shin N.R."/>
            <person name="Okamura Y."/>
            <person name="Kirsch R."/>
            <person name="Pauchet Y."/>
        </authorList>
    </citation>
    <scope>NUCLEOTIDE SEQUENCE</scope>
    <source>
        <strain evidence="2">AMC_N1</strain>
    </source>
</reference>
<keyword evidence="3" id="KW-1185">Reference proteome</keyword>
<protein>
    <recommendedName>
        <fullName evidence="1">DUF659 domain-containing protein</fullName>
    </recommendedName>
</protein>
<evidence type="ECO:0000313" key="2">
    <source>
        <dbReference type="EMBL" id="KAJ8953270.1"/>
    </source>
</evidence>
<accession>A0AAV8YPB8</accession>
<dbReference type="SUPFAM" id="SSF53098">
    <property type="entry name" value="Ribonuclease H-like"/>
    <property type="match status" value="1"/>
</dbReference>
<dbReference type="Proteomes" id="UP001162162">
    <property type="component" value="Unassembled WGS sequence"/>
</dbReference>
<dbReference type="Pfam" id="PF04937">
    <property type="entry name" value="DUF659"/>
    <property type="match status" value="1"/>
</dbReference>
<comment type="caution">
    <text evidence="2">The sequence shown here is derived from an EMBL/GenBank/DDBJ whole genome shotgun (WGS) entry which is preliminary data.</text>
</comment>
<dbReference type="InterPro" id="IPR012337">
    <property type="entry name" value="RNaseH-like_sf"/>
</dbReference>
<evidence type="ECO:0000313" key="3">
    <source>
        <dbReference type="Proteomes" id="UP001162162"/>
    </source>
</evidence>
<gene>
    <name evidence="2" type="ORF">NQ318_015852</name>
</gene>
<dbReference type="AlphaFoldDB" id="A0AAV8YPB8"/>